<dbReference type="InterPro" id="IPR029052">
    <property type="entry name" value="Metallo-depent_PP-like"/>
</dbReference>
<keyword evidence="1" id="KW-0479">Metal-binding</keyword>
<proteinExistence type="inferred from homology"/>
<comment type="cofactor">
    <cofactor evidence="1">
        <name>a divalent metal cation</name>
        <dbReference type="ChEBI" id="CHEBI:60240"/>
    </cofactor>
</comment>
<protein>
    <recommendedName>
        <fullName evidence="1">Phosphoesterase</fullName>
        <ecNumber evidence="1">3.1.4.-</ecNumber>
    </recommendedName>
</protein>
<dbReference type="GO" id="GO:0046872">
    <property type="term" value="F:metal ion binding"/>
    <property type="evidence" value="ECO:0007669"/>
    <property type="project" value="UniProtKB-KW"/>
</dbReference>
<reference evidence="3" key="1">
    <citation type="submission" date="2013-11" db="EMBL/GenBank/DDBJ databases">
        <title>Comparative genomics of Ignicoccus.</title>
        <authorList>
            <person name="Podar M."/>
        </authorList>
    </citation>
    <scope>NUCLEOTIDE SEQUENCE</scope>
    <source>
        <strain evidence="3">DSM 13166</strain>
    </source>
</reference>
<dbReference type="InterPro" id="IPR024654">
    <property type="entry name" value="Calcineurin-like_PHP_lpxH"/>
</dbReference>
<keyword evidence="4" id="KW-1185">Reference proteome</keyword>
<dbReference type="PANTHER" id="PTHR11124">
    <property type="entry name" value="VACUOLAR SORTING PROTEIN VPS29"/>
    <property type="match status" value="1"/>
</dbReference>
<evidence type="ECO:0000256" key="1">
    <source>
        <dbReference type="RuleBase" id="RU362039"/>
    </source>
</evidence>
<dbReference type="NCBIfam" id="TIGR00040">
    <property type="entry name" value="yfcE"/>
    <property type="match status" value="1"/>
</dbReference>
<dbReference type="Gene3D" id="3.60.21.10">
    <property type="match status" value="1"/>
</dbReference>
<dbReference type="GO" id="GO:0016787">
    <property type="term" value="F:hydrolase activity"/>
    <property type="evidence" value="ECO:0007669"/>
    <property type="project" value="UniProtKB-UniRule"/>
</dbReference>
<dbReference type="EC" id="3.1.4.-" evidence="1"/>
<dbReference type="InterPro" id="IPR000979">
    <property type="entry name" value="Phosphodiesterase_MJ0936/Vps29"/>
</dbReference>
<dbReference type="Proteomes" id="UP001063698">
    <property type="component" value="Chromosome"/>
</dbReference>
<sequence length="185" mass="20665">MGDLRGGKVKVLILSDAHVPDREKEIPKKILEHLWENKPYDLVLYAGDLTGEEVLSLLDSLGKEVHVVRGNMDYLPLPDMKIVELDGKRVLLLHGHQVRPRGNLKALSEIAKEYNASIIVHGHLHKPLVAKEMGVLHLNPGSVTGAWGGSSLGGDPTFMELYLPNWELRLYTLRRGGMEIKKMIV</sequence>
<feature type="domain" description="Calcineurin-like phosphoesterase" evidence="2">
    <location>
        <begin position="10"/>
        <end position="150"/>
    </location>
</feature>
<evidence type="ECO:0000313" key="4">
    <source>
        <dbReference type="Proteomes" id="UP001063698"/>
    </source>
</evidence>
<dbReference type="KEGG" id="ipc:IPA_07770"/>
<name>A0A977KB11_9CREN</name>
<evidence type="ECO:0000259" key="2">
    <source>
        <dbReference type="Pfam" id="PF12850"/>
    </source>
</evidence>
<comment type="similarity">
    <text evidence="1">Belongs to the metallophosphoesterase superfamily. YfcE family.</text>
</comment>
<dbReference type="EMBL" id="CP006868">
    <property type="protein sequence ID" value="UXD21763.1"/>
    <property type="molecule type" value="Genomic_DNA"/>
</dbReference>
<dbReference type="Pfam" id="PF12850">
    <property type="entry name" value="Metallophos_2"/>
    <property type="match status" value="1"/>
</dbReference>
<accession>A0A977KB11</accession>
<organism evidence="3 4">
    <name type="scientific">Ignicoccus pacificus DSM 13166</name>
    <dbReference type="NCBI Taxonomy" id="940294"/>
    <lineage>
        <taxon>Archaea</taxon>
        <taxon>Thermoproteota</taxon>
        <taxon>Thermoprotei</taxon>
        <taxon>Desulfurococcales</taxon>
        <taxon>Desulfurococcaceae</taxon>
        <taxon>Ignicoccus</taxon>
    </lineage>
</organism>
<evidence type="ECO:0000313" key="3">
    <source>
        <dbReference type="EMBL" id="UXD21763.1"/>
    </source>
</evidence>
<dbReference type="AlphaFoldDB" id="A0A977KB11"/>
<gene>
    <name evidence="3" type="ORF">IPA_07770</name>
</gene>
<dbReference type="SUPFAM" id="SSF56300">
    <property type="entry name" value="Metallo-dependent phosphatases"/>
    <property type="match status" value="1"/>
</dbReference>